<keyword evidence="1" id="KW-0472">Membrane</keyword>
<feature type="transmembrane region" description="Helical" evidence="1">
    <location>
        <begin position="81"/>
        <end position="105"/>
    </location>
</feature>
<dbReference type="OrthoDB" id="1328573at2"/>
<feature type="transmembrane region" description="Helical" evidence="1">
    <location>
        <begin position="59"/>
        <end position="75"/>
    </location>
</feature>
<evidence type="ECO:0000313" key="2">
    <source>
        <dbReference type="EMBL" id="RWX01581.1"/>
    </source>
</evidence>
<feature type="transmembrane region" description="Helical" evidence="1">
    <location>
        <begin position="362"/>
        <end position="381"/>
    </location>
</feature>
<evidence type="ECO:0000256" key="1">
    <source>
        <dbReference type="SAM" id="Phobius"/>
    </source>
</evidence>
<evidence type="ECO:0000313" key="3">
    <source>
        <dbReference type="Proteomes" id="UP000287527"/>
    </source>
</evidence>
<organism evidence="2 3">
    <name type="scientific">Flavobacterium cerinum</name>
    <dbReference type="NCBI Taxonomy" id="2502784"/>
    <lineage>
        <taxon>Bacteria</taxon>
        <taxon>Pseudomonadati</taxon>
        <taxon>Bacteroidota</taxon>
        <taxon>Flavobacteriia</taxon>
        <taxon>Flavobacteriales</taxon>
        <taxon>Flavobacteriaceae</taxon>
        <taxon>Flavobacterium</taxon>
    </lineage>
</organism>
<dbReference type="EMBL" id="SBII01000003">
    <property type="protein sequence ID" value="RWX01581.1"/>
    <property type="molecule type" value="Genomic_DNA"/>
</dbReference>
<feature type="transmembrane region" description="Helical" evidence="1">
    <location>
        <begin position="117"/>
        <end position="150"/>
    </location>
</feature>
<feature type="transmembrane region" description="Helical" evidence="1">
    <location>
        <begin position="162"/>
        <end position="190"/>
    </location>
</feature>
<dbReference type="AlphaFoldDB" id="A0A444HCW9"/>
<proteinExistence type="predicted"/>
<feature type="transmembrane region" description="Helical" evidence="1">
    <location>
        <begin position="12"/>
        <end position="29"/>
    </location>
</feature>
<comment type="caution">
    <text evidence="2">The sequence shown here is derived from an EMBL/GenBank/DDBJ whole genome shotgun (WGS) entry which is preliminary data.</text>
</comment>
<accession>A0A444HCW9</accession>
<reference evidence="2 3" key="1">
    <citation type="submission" date="2019-01" db="EMBL/GenBank/DDBJ databases">
        <title>Flavobacterium sp. nov.,isolated from freshwater.</title>
        <authorList>
            <person name="Zhang R."/>
            <person name="Du Z.-J."/>
        </authorList>
    </citation>
    <scope>NUCLEOTIDE SEQUENCE [LARGE SCALE GENOMIC DNA]</scope>
    <source>
        <strain evidence="2 3">1E403</strain>
    </source>
</reference>
<sequence length="415" mass="47976">MRTFLLKYKYQILIIFLGLIWITFLNELLQIKNQNIIYSDSDNYREAASFFYHGFKVHHYRPIGMALIFGLPYLFGGDDTAIYNFSFIINIISWLGIALLLFSFLKKYLSQNKSLLFTLLFYTILGSAFVNFHLLTESIFTFLILLSFYLIDKYYTSKSFNYLALAISILLFTVVIKPGGMFFVVVLTIFFSRILIKNYNKISTIFIYLSLGLIVFQGVKMKAQYGNFTISYIDGITYYNYLGSKAICLKENKEFNQGENKRADYIFSLPLPEGKIVAAKDAVEQLKNNSINLLKAYFLDIADNTKSPSDCISICTNIDGTAYFEFVKKSMVILSKYQNRFFTLIGFILALYYCLRSYKKPDIYTLMGLYILYIMATSGISSQQGDRFHIVFFPVVIILMGKLYAEKYKKTTLQA</sequence>
<keyword evidence="1" id="KW-1133">Transmembrane helix</keyword>
<gene>
    <name evidence="2" type="ORF">EPI11_06420</name>
</gene>
<name>A0A444HCW9_9FLAO</name>
<keyword evidence="3" id="KW-1185">Reference proteome</keyword>
<feature type="transmembrane region" description="Helical" evidence="1">
    <location>
        <begin position="387"/>
        <end position="405"/>
    </location>
</feature>
<feature type="transmembrane region" description="Helical" evidence="1">
    <location>
        <begin position="337"/>
        <end position="355"/>
    </location>
</feature>
<dbReference type="Proteomes" id="UP000287527">
    <property type="component" value="Unassembled WGS sequence"/>
</dbReference>
<feature type="transmembrane region" description="Helical" evidence="1">
    <location>
        <begin position="202"/>
        <end position="219"/>
    </location>
</feature>
<protein>
    <recommendedName>
        <fullName evidence="4">Glycosyltransferase RgtA/B/C/D-like domain-containing protein</fullName>
    </recommendedName>
</protein>
<dbReference type="RefSeq" id="WP_128389118.1">
    <property type="nucleotide sequence ID" value="NZ_SBII01000003.1"/>
</dbReference>
<evidence type="ECO:0008006" key="4">
    <source>
        <dbReference type="Google" id="ProtNLM"/>
    </source>
</evidence>
<keyword evidence="1" id="KW-0812">Transmembrane</keyword>